<dbReference type="GO" id="GO:0016787">
    <property type="term" value="F:hydrolase activity"/>
    <property type="evidence" value="ECO:0007669"/>
    <property type="project" value="UniProtKB-KW"/>
</dbReference>
<dbReference type="PIRSF" id="PIRSF007580">
    <property type="entry name" value="UCP07580"/>
    <property type="match status" value="1"/>
</dbReference>
<dbReference type="AlphaFoldDB" id="A0A9X2WI33"/>
<evidence type="ECO:0000313" key="3">
    <source>
        <dbReference type="Proteomes" id="UP001147830"/>
    </source>
</evidence>
<dbReference type="RefSeq" id="WP_260977588.1">
    <property type="nucleotide sequence ID" value="NZ_JAOANI010000028.1"/>
</dbReference>
<keyword evidence="3" id="KW-1185">Reference proteome</keyword>
<keyword evidence="1" id="KW-1133">Transmembrane helix</keyword>
<keyword evidence="1" id="KW-0472">Membrane</keyword>
<dbReference type="InterPro" id="IPR016516">
    <property type="entry name" value="UCP07580"/>
</dbReference>
<dbReference type="EMBL" id="JAOANI010000028">
    <property type="protein sequence ID" value="MCT7360765.1"/>
    <property type="molecule type" value="Genomic_DNA"/>
</dbReference>
<sequence length="281" mass="33096">MTEHNNKSQSVEIKPRRMAFDTAAPMRKYTFKDNSLVSTFFYSLSALFPDGERFFIHSVRNYQNEIKDPVLLAQIRGFIGQEAHHGHSHEGLNNTIHDMGFPMHEITNRLQKRIGFLKKKLGRGRQLALTVAMEHFTASMAEFLLKNPEILDDVDPTIRQMLIWHAVEEIEHKAVAFDIYRLKVNNEKLRKRVMFISIIGLFSRLAYYQFLMLKADRHFPSLREWVEATKFFWGKKGILRDNLKSMRLFFQDGFHPWDIDQHALIDGWQERFPDIAALQMN</sequence>
<comment type="caution">
    <text evidence="2">The sequence shown here is derived from an EMBL/GenBank/DDBJ whole genome shotgun (WGS) entry which is preliminary data.</text>
</comment>
<name>A0A9X2WI33_9GAMM</name>
<proteinExistence type="predicted"/>
<dbReference type="Pfam" id="PF10118">
    <property type="entry name" value="Metal_hydrol"/>
    <property type="match status" value="1"/>
</dbReference>
<keyword evidence="2" id="KW-0378">Hydrolase</keyword>
<dbReference type="PANTHER" id="PTHR39456:SF1">
    <property type="entry name" value="METAL-DEPENDENT HYDROLASE"/>
    <property type="match status" value="1"/>
</dbReference>
<dbReference type="PANTHER" id="PTHR39456">
    <property type="entry name" value="METAL-DEPENDENT HYDROLASE"/>
    <property type="match status" value="1"/>
</dbReference>
<gene>
    <name evidence="2" type="ORF">NYR02_17225</name>
</gene>
<dbReference type="Proteomes" id="UP001147830">
    <property type="component" value="Unassembled WGS sequence"/>
</dbReference>
<feature type="transmembrane region" description="Helical" evidence="1">
    <location>
        <begin position="193"/>
        <end position="213"/>
    </location>
</feature>
<reference evidence="2" key="1">
    <citation type="journal article" date="2022" name="Front. Microbiol.">
        <title>Genome-based taxonomic rearrangement of Oceanobacter-related bacteria including the description of Thalassolituus hydrocarbonoclasticus sp. nov. and Thalassolituus pacificus sp. nov. and emended description of the genus Thalassolituus.</title>
        <authorList>
            <person name="Dong C."/>
            <person name="Wei L."/>
            <person name="Wang J."/>
            <person name="Lai Q."/>
            <person name="Huang Z."/>
            <person name="Shao Z."/>
        </authorList>
    </citation>
    <scope>NUCLEOTIDE SEQUENCE</scope>
    <source>
        <strain evidence="2">59MF3M-4</strain>
    </source>
</reference>
<organism evidence="2 3">
    <name type="scientific">Thalassolituus pacificus</name>
    <dbReference type="NCBI Taxonomy" id="2975440"/>
    <lineage>
        <taxon>Bacteria</taxon>
        <taxon>Pseudomonadati</taxon>
        <taxon>Pseudomonadota</taxon>
        <taxon>Gammaproteobacteria</taxon>
        <taxon>Oceanospirillales</taxon>
        <taxon>Oceanospirillaceae</taxon>
        <taxon>Thalassolituus</taxon>
    </lineage>
</organism>
<evidence type="ECO:0000313" key="2">
    <source>
        <dbReference type="EMBL" id="MCT7360765.1"/>
    </source>
</evidence>
<protein>
    <submittedName>
        <fullName evidence="2">Metal-dependent hydrolase</fullName>
    </submittedName>
</protein>
<keyword evidence="1" id="KW-0812">Transmembrane</keyword>
<evidence type="ECO:0000256" key="1">
    <source>
        <dbReference type="SAM" id="Phobius"/>
    </source>
</evidence>
<accession>A0A9X2WI33</accession>
<reference evidence="2" key="2">
    <citation type="submission" date="2022-08" db="EMBL/GenBank/DDBJ databases">
        <authorList>
            <person name="Dong C."/>
        </authorList>
    </citation>
    <scope>NUCLEOTIDE SEQUENCE</scope>
    <source>
        <strain evidence="2">59MF3M-4</strain>
    </source>
</reference>